<evidence type="ECO:0000256" key="7">
    <source>
        <dbReference type="RuleBase" id="RU367160"/>
    </source>
</evidence>
<comment type="subcellular location">
    <subcellularLocation>
        <location evidence="1 7">Nucleus</location>
    </subcellularLocation>
</comment>
<sequence length="344" mass="38960">MTGKCRRALLLLTLATSYRDTDQSLSRAASFLYFCHDDLSLVYSEPSFRQTNHKLLHLNQRMESGGQYDNGRYKPDYYKGTPPSVWNLMPQHQIKEQHNALVMNKKIMSILAERDAALKERNEALSAKKEALAARDEALEQRDKALSERDNAIMERETALNALHYPDNNLNYILSCAKHGETERSHPPNPPPVSTIPPDKKPRKRKKESKQGNKLGEDLNRLAASPGKKCRKDWDVNEVGLNLVAFDETTMPVPMCTCTGTARQCYKWGSGGWQSSCCTTTLSQHPLPQMPNKRHSRMGGRKMSGNVFSRLLSRLAGEGQDLSSPVDLKDYWARHGTNRYITIK</sequence>
<evidence type="ECO:0000256" key="1">
    <source>
        <dbReference type="ARBA" id="ARBA00004123"/>
    </source>
</evidence>
<feature type="compositionally biased region" description="Basic and acidic residues" evidence="9">
    <location>
        <begin position="209"/>
        <end position="220"/>
    </location>
</feature>
<dbReference type="Pfam" id="PF06217">
    <property type="entry name" value="GAGA_bind"/>
    <property type="match status" value="1"/>
</dbReference>
<feature type="region of interest" description="Disordered" evidence="9">
    <location>
        <begin position="180"/>
        <end position="227"/>
    </location>
</feature>
<dbReference type="PANTHER" id="PTHR31421:SF7">
    <property type="entry name" value="PROTEIN BASIC PENTACYSTEINE5"/>
    <property type="match status" value="1"/>
</dbReference>
<evidence type="ECO:0000256" key="4">
    <source>
        <dbReference type="ARBA" id="ARBA00023125"/>
    </source>
</evidence>
<dbReference type="GO" id="GO:0005634">
    <property type="term" value="C:nucleus"/>
    <property type="evidence" value="ECO:0007669"/>
    <property type="project" value="UniProtKB-SubCell"/>
</dbReference>
<protein>
    <recommendedName>
        <fullName evidence="7">GAGA-binding transcriptional activator</fullName>
    </recommendedName>
</protein>
<evidence type="ECO:0000256" key="6">
    <source>
        <dbReference type="ARBA" id="ARBA00023242"/>
    </source>
</evidence>
<evidence type="ECO:0000256" key="9">
    <source>
        <dbReference type="SAM" id="MobiDB-lite"/>
    </source>
</evidence>
<gene>
    <name evidence="10" type="ORF">F2Q69_00008537</name>
</gene>
<dbReference type="GO" id="GO:0043565">
    <property type="term" value="F:sequence-specific DNA binding"/>
    <property type="evidence" value="ECO:0007669"/>
    <property type="project" value="TreeGrafter"/>
</dbReference>
<comment type="similarity">
    <text evidence="2 7">Belongs to the BBR/BPC family.</text>
</comment>
<dbReference type="AlphaFoldDB" id="A0A8S9NSK1"/>
<accession>A0A8S9NSK1</accession>
<dbReference type="Proteomes" id="UP000712600">
    <property type="component" value="Unassembled WGS sequence"/>
</dbReference>
<evidence type="ECO:0000313" key="10">
    <source>
        <dbReference type="EMBL" id="KAF3507924.1"/>
    </source>
</evidence>
<dbReference type="GO" id="GO:0009723">
    <property type="term" value="P:response to ethylene"/>
    <property type="evidence" value="ECO:0007669"/>
    <property type="project" value="TreeGrafter"/>
</dbReference>
<evidence type="ECO:0000256" key="3">
    <source>
        <dbReference type="ARBA" id="ARBA00023015"/>
    </source>
</evidence>
<evidence type="ECO:0000256" key="2">
    <source>
        <dbReference type="ARBA" id="ARBA00007911"/>
    </source>
</evidence>
<comment type="caution">
    <text evidence="10">The sequence shown here is derived from an EMBL/GenBank/DDBJ whole genome shotgun (WGS) entry which is preliminary data.</text>
</comment>
<organism evidence="10 11">
    <name type="scientific">Brassica cretica</name>
    <name type="common">Mustard</name>
    <dbReference type="NCBI Taxonomy" id="69181"/>
    <lineage>
        <taxon>Eukaryota</taxon>
        <taxon>Viridiplantae</taxon>
        <taxon>Streptophyta</taxon>
        <taxon>Embryophyta</taxon>
        <taxon>Tracheophyta</taxon>
        <taxon>Spermatophyta</taxon>
        <taxon>Magnoliopsida</taxon>
        <taxon>eudicotyledons</taxon>
        <taxon>Gunneridae</taxon>
        <taxon>Pentapetalae</taxon>
        <taxon>rosids</taxon>
        <taxon>malvids</taxon>
        <taxon>Brassicales</taxon>
        <taxon>Brassicaceae</taxon>
        <taxon>Brassiceae</taxon>
        <taxon>Brassica</taxon>
    </lineage>
</organism>
<dbReference type="EMBL" id="QGKX02001521">
    <property type="protein sequence ID" value="KAF3507924.1"/>
    <property type="molecule type" value="Genomic_DNA"/>
</dbReference>
<dbReference type="SMART" id="SM01226">
    <property type="entry name" value="GAGA_bind"/>
    <property type="match status" value="1"/>
</dbReference>
<evidence type="ECO:0000313" key="11">
    <source>
        <dbReference type="Proteomes" id="UP000712600"/>
    </source>
</evidence>
<comment type="function">
    <text evidence="7">Transcriptional regulator that specifically binds to GA-rich elements (GAGA-repeats) present in regulatory sequences of genes involved in developmental processes.</text>
</comment>
<dbReference type="GO" id="GO:0003700">
    <property type="term" value="F:DNA-binding transcription factor activity"/>
    <property type="evidence" value="ECO:0007669"/>
    <property type="project" value="UniProtKB-UniRule"/>
</dbReference>
<proteinExistence type="inferred from homology"/>
<name>A0A8S9NSK1_BRACR</name>
<reference evidence="10" key="1">
    <citation type="submission" date="2019-12" db="EMBL/GenBank/DDBJ databases">
        <title>Genome sequencing and annotation of Brassica cretica.</title>
        <authorList>
            <person name="Studholme D.J."/>
            <person name="Sarris P."/>
        </authorList>
    </citation>
    <scope>NUCLEOTIDE SEQUENCE</scope>
    <source>
        <strain evidence="10">PFS-109/04</strain>
        <tissue evidence="10">Leaf</tissue>
    </source>
</reference>
<keyword evidence="8" id="KW-0175">Coiled coil</keyword>
<evidence type="ECO:0000256" key="8">
    <source>
        <dbReference type="SAM" id="Coils"/>
    </source>
</evidence>
<keyword evidence="4 7" id="KW-0238">DNA-binding</keyword>
<keyword evidence="5 7" id="KW-0804">Transcription</keyword>
<keyword evidence="3 7" id="KW-0805">Transcription regulation</keyword>
<evidence type="ECO:0000256" key="5">
    <source>
        <dbReference type="ARBA" id="ARBA00023163"/>
    </source>
</evidence>
<keyword evidence="6 7" id="KW-0539">Nucleus</keyword>
<dbReference type="PANTHER" id="PTHR31421">
    <property type="entry name" value="PROTEIN BASIC PENTACYSTEINE3"/>
    <property type="match status" value="1"/>
</dbReference>
<dbReference type="InterPro" id="IPR010409">
    <property type="entry name" value="GAGA-bd_tscrpt_act"/>
</dbReference>
<feature type="coiled-coil region" evidence="8">
    <location>
        <begin position="122"/>
        <end position="155"/>
    </location>
</feature>